<evidence type="ECO:0000313" key="3">
    <source>
        <dbReference type="Proteomes" id="UP000838756"/>
    </source>
</evidence>
<feature type="non-terminal residue" evidence="2">
    <location>
        <position position="1"/>
    </location>
</feature>
<reference evidence="2" key="1">
    <citation type="submission" date="2022-03" db="EMBL/GenBank/DDBJ databases">
        <authorList>
            <person name="Lindestad O."/>
        </authorList>
    </citation>
    <scope>NUCLEOTIDE SEQUENCE</scope>
</reference>
<dbReference type="Proteomes" id="UP000838756">
    <property type="component" value="Unassembled WGS sequence"/>
</dbReference>
<evidence type="ECO:0000256" key="1">
    <source>
        <dbReference type="SAM" id="MobiDB-lite"/>
    </source>
</evidence>
<gene>
    <name evidence="2" type="primary">jg22668</name>
    <name evidence="2" type="ORF">PAEG_LOCUS6346</name>
</gene>
<evidence type="ECO:0000313" key="2">
    <source>
        <dbReference type="EMBL" id="CAH2218513.1"/>
    </source>
</evidence>
<feature type="region of interest" description="Disordered" evidence="1">
    <location>
        <begin position="1"/>
        <end position="28"/>
    </location>
</feature>
<proteinExistence type="predicted"/>
<sequence>RRDRQTAGSQYEEPDRGEVAEAGAASTAPPGGCTLDIMTCLCLPKCSEFSSQLTIKCERFIRRTKVSCNRTDFGPNMKDVPCEPNMTADQNTFFTTHRHPSGISLPSTRIGLQTQTRGGAATSTPLASNYACCQNTPHLRVHSAADNMAARPEPAPASHANRSQ</sequence>
<dbReference type="EMBL" id="CAKXAJ010019763">
    <property type="protein sequence ID" value="CAH2218513.1"/>
    <property type="molecule type" value="Genomic_DNA"/>
</dbReference>
<accession>A0A8S4QSQ1</accession>
<dbReference type="AlphaFoldDB" id="A0A8S4QSQ1"/>
<keyword evidence="3" id="KW-1185">Reference proteome</keyword>
<comment type="caution">
    <text evidence="2">The sequence shown here is derived from an EMBL/GenBank/DDBJ whole genome shotgun (WGS) entry which is preliminary data.</text>
</comment>
<organism evidence="2 3">
    <name type="scientific">Pararge aegeria aegeria</name>
    <dbReference type="NCBI Taxonomy" id="348720"/>
    <lineage>
        <taxon>Eukaryota</taxon>
        <taxon>Metazoa</taxon>
        <taxon>Ecdysozoa</taxon>
        <taxon>Arthropoda</taxon>
        <taxon>Hexapoda</taxon>
        <taxon>Insecta</taxon>
        <taxon>Pterygota</taxon>
        <taxon>Neoptera</taxon>
        <taxon>Endopterygota</taxon>
        <taxon>Lepidoptera</taxon>
        <taxon>Glossata</taxon>
        <taxon>Ditrysia</taxon>
        <taxon>Papilionoidea</taxon>
        <taxon>Nymphalidae</taxon>
        <taxon>Satyrinae</taxon>
        <taxon>Satyrini</taxon>
        <taxon>Parargina</taxon>
        <taxon>Pararge</taxon>
    </lineage>
</organism>
<protein>
    <submittedName>
        <fullName evidence="2">Jg22668 protein</fullName>
    </submittedName>
</protein>
<name>A0A8S4QSQ1_9NEOP</name>